<accession>A0A1T2X1Z4</accession>
<dbReference type="AlphaFoldDB" id="A0A1T2X1Z4"/>
<dbReference type="PROSITE" id="PS50956">
    <property type="entry name" value="HTH_ASNC_2"/>
    <property type="match status" value="1"/>
</dbReference>
<evidence type="ECO:0000259" key="4">
    <source>
        <dbReference type="PROSITE" id="PS50956"/>
    </source>
</evidence>
<name>A0A1T2X1Z4_9BACL</name>
<dbReference type="Pfam" id="PF01037">
    <property type="entry name" value="AsnC_trans_reg"/>
    <property type="match status" value="1"/>
</dbReference>
<feature type="domain" description="HTH asnC-type" evidence="4">
    <location>
        <begin position="6"/>
        <end position="67"/>
    </location>
</feature>
<dbReference type="InterPro" id="IPR011008">
    <property type="entry name" value="Dimeric_a/b-barrel"/>
</dbReference>
<keyword evidence="2" id="KW-0238">DNA-binding</keyword>
<dbReference type="GO" id="GO:0043200">
    <property type="term" value="P:response to amino acid"/>
    <property type="evidence" value="ECO:0007669"/>
    <property type="project" value="TreeGrafter"/>
</dbReference>
<keyword evidence="1" id="KW-0805">Transcription regulation</keyword>
<evidence type="ECO:0000313" key="5">
    <source>
        <dbReference type="EMBL" id="OPA73911.1"/>
    </source>
</evidence>
<dbReference type="InterPro" id="IPR019888">
    <property type="entry name" value="Tscrpt_reg_AsnC-like"/>
</dbReference>
<dbReference type="InterPro" id="IPR036388">
    <property type="entry name" value="WH-like_DNA-bd_sf"/>
</dbReference>
<evidence type="ECO:0000256" key="2">
    <source>
        <dbReference type="ARBA" id="ARBA00023125"/>
    </source>
</evidence>
<comment type="caution">
    <text evidence="5">The sequence shown here is derived from an EMBL/GenBank/DDBJ whole genome shotgun (WGS) entry which is preliminary data.</text>
</comment>
<dbReference type="Pfam" id="PF13404">
    <property type="entry name" value="HTH_AsnC-type"/>
    <property type="match status" value="1"/>
</dbReference>
<dbReference type="PANTHER" id="PTHR30154">
    <property type="entry name" value="LEUCINE-RESPONSIVE REGULATORY PROTEIN"/>
    <property type="match status" value="1"/>
</dbReference>
<dbReference type="InterPro" id="IPR036390">
    <property type="entry name" value="WH_DNA-bd_sf"/>
</dbReference>
<dbReference type="Proteomes" id="UP000190188">
    <property type="component" value="Unassembled WGS sequence"/>
</dbReference>
<dbReference type="PRINTS" id="PR00033">
    <property type="entry name" value="HTHASNC"/>
</dbReference>
<keyword evidence="6" id="KW-1185">Reference proteome</keyword>
<dbReference type="PANTHER" id="PTHR30154:SF55">
    <property type="entry name" value="HTH-TYPE TRANSCRIPTIONAL REGULATOR LRPB"/>
    <property type="match status" value="1"/>
</dbReference>
<dbReference type="SMART" id="SM00344">
    <property type="entry name" value="HTH_ASNC"/>
    <property type="match status" value="1"/>
</dbReference>
<dbReference type="SUPFAM" id="SSF54909">
    <property type="entry name" value="Dimeric alpha+beta barrel"/>
    <property type="match status" value="1"/>
</dbReference>
<evidence type="ECO:0000256" key="3">
    <source>
        <dbReference type="ARBA" id="ARBA00023163"/>
    </source>
</evidence>
<keyword evidence="3" id="KW-0804">Transcription</keyword>
<reference evidence="5 6" key="1">
    <citation type="submission" date="2017-01" db="EMBL/GenBank/DDBJ databases">
        <title>Genome analysis of Paenibacillus selenitrireducens ES3-24.</title>
        <authorList>
            <person name="Xu D."/>
            <person name="Yao R."/>
            <person name="Zheng S."/>
        </authorList>
    </citation>
    <scope>NUCLEOTIDE SEQUENCE [LARGE SCALE GENOMIC DNA]</scope>
    <source>
        <strain evidence="5 6">ES3-24</strain>
    </source>
</reference>
<sequence>MQDLSIDTVDLSILQYLIEDGTRSHKDIGQLVHLTGQAVGARVRKLQDIGVIEGYTVRWNPEKLGFSVQAFITIFLTSNQAHTSFHSFIKNRDEVVEAFRVSGEGCYWMRVRAESPSQLNDFLEELLKYANYKVSLTLGQIK</sequence>
<evidence type="ECO:0000313" key="6">
    <source>
        <dbReference type="Proteomes" id="UP000190188"/>
    </source>
</evidence>
<dbReference type="RefSeq" id="WP_078502140.1">
    <property type="nucleotide sequence ID" value="NZ_MSZX01000013.1"/>
</dbReference>
<dbReference type="GO" id="GO:0043565">
    <property type="term" value="F:sequence-specific DNA binding"/>
    <property type="evidence" value="ECO:0007669"/>
    <property type="project" value="InterPro"/>
</dbReference>
<protein>
    <submittedName>
        <fullName evidence="5">Transcriptional regulator</fullName>
    </submittedName>
</protein>
<dbReference type="EMBL" id="MSZX01000013">
    <property type="protein sequence ID" value="OPA73911.1"/>
    <property type="molecule type" value="Genomic_DNA"/>
</dbReference>
<dbReference type="STRING" id="1324314.BVG16_26070"/>
<dbReference type="OrthoDB" id="34294at2"/>
<dbReference type="Gene3D" id="3.30.70.920">
    <property type="match status" value="1"/>
</dbReference>
<dbReference type="GO" id="GO:0005829">
    <property type="term" value="C:cytosol"/>
    <property type="evidence" value="ECO:0007669"/>
    <property type="project" value="TreeGrafter"/>
</dbReference>
<gene>
    <name evidence="5" type="ORF">BVG16_26070</name>
</gene>
<dbReference type="InterPro" id="IPR000485">
    <property type="entry name" value="AsnC-type_HTH_dom"/>
</dbReference>
<dbReference type="InterPro" id="IPR019887">
    <property type="entry name" value="Tscrpt_reg_AsnC/Lrp_C"/>
</dbReference>
<proteinExistence type="predicted"/>
<dbReference type="SUPFAM" id="SSF46785">
    <property type="entry name" value="Winged helix' DNA-binding domain"/>
    <property type="match status" value="1"/>
</dbReference>
<organism evidence="5 6">
    <name type="scientific">Paenibacillus selenitireducens</name>
    <dbReference type="NCBI Taxonomy" id="1324314"/>
    <lineage>
        <taxon>Bacteria</taxon>
        <taxon>Bacillati</taxon>
        <taxon>Bacillota</taxon>
        <taxon>Bacilli</taxon>
        <taxon>Bacillales</taxon>
        <taxon>Paenibacillaceae</taxon>
        <taxon>Paenibacillus</taxon>
    </lineage>
</organism>
<dbReference type="Gene3D" id="1.10.10.10">
    <property type="entry name" value="Winged helix-like DNA-binding domain superfamily/Winged helix DNA-binding domain"/>
    <property type="match status" value="1"/>
</dbReference>
<evidence type="ECO:0000256" key="1">
    <source>
        <dbReference type="ARBA" id="ARBA00023015"/>
    </source>
</evidence>